<dbReference type="PANTHER" id="PTHR46494">
    <property type="entry name" value="CORA FAMILY METAL ION TRANSPORTER (EUROFUNG)"/>
    <property type="match status" value="1"/>
</dbReference>
<evidence type="ECO:0000256" key="9">
    <source>
        <dbReference type="ARBA" id="ARBA00023065"/>
    </source>
</evidence>
<keyword evidence="4" id="KW-1003">Cell membrane</keyword>
<dbReference type="AlphaFoldDB" id="A0A1Y5SLY5"/>
<dbReference type="Pfam" id="PF01544">
    <property type="entry name" value="CorA"/>
    <property type="match status" value="1"/>
</dbReference>
<dbReference type="OrthoDB" id="9803484at2"/>
<dbReference type="EMBL" id="FWFR01000001">
    <property type="protein sequence ID" value="SLN43660.1"/>
    <property type="molecule type" value="Genomic_DNA"/>
</dbReference>
<keyword evidence="9" id="KW-0406">Ion transport</keyword>
<dbReference type="InterPro" id="IPR045861">
    <property type="entry name" value="CorA_cytoplasmic_dom"/>
</dbReference>
<dbReference type="Gene3D" id="3.30.460.20">
    <property type="entry name" value="CorA soluble domain-like"/>
    <property type="match status" value="1"/>
</dbReference>
<organism evidence="12 13">
    <name type="scientific">Oceanibacterium hippocampi</name>
    <dbReference type="NCBI Taxonomy" id="745714"/>
    <lineage>
        <taxon>Bacteria</taxon>
        <taxon>Pseudomonadati</taxon>
        <taxon>Pseudomonadota</taxon>
        <taxon>Alphaproteobacteria</taxon>
        <taxon>Sneathiellales</taxon>
        <taxon>Sneathiellaceae</taxon>
        <taxon>Oceanibacterium</taxon>
    </lineage>
</organism>
<keyword evidence="13" id="KW-1185">Reference proteome</keyword>
<proteinExistence type="inferred from homology"/>
<dbReference type="GO" id="GO:0015095">
    <property type="term" value="F:magnesium ion transmembrane transporter activity"/>
    <property type="evidence" value="ECO:0007669"/>
    <property type="project" value="TreeGrafter"/>
</dbReference>
<name>A0A1Y5SLY5_9PROT</name>
<comment type="subcellular location">
    <subcellularLocation>
        <location evidence="1">Cell membrane</location>
        <topology evidence="1">Multi-pass membrane protein</topology>
    </subcellularLocation>
</comment>
<keyword evidence="6 11" id="KW-0812">Transmembrane</keyword>
<dbReference type="Gene3D" id="1.20.58.340">
    <property type="entry name" value="Magnesium transport protein CorA, transmembrane region"/>
    <property type="match status" value="2"/>
</dbReference>
<comment type="similarity">
    <text evidence="2">Belongs to the CorA metal ion transporter (MIT) (TC 1.A.35) family.</text>
</comment>
<evidence type="ECO:0000256" key="1">
    <source>
        <dbReference type="ARBA" id="ARBA00004651"/>
    </source>
</evidence>
<evidence type="ECO:0000313" key="13">
    <source>
        <dbReference type="Proteomes" id="UP000193200"/>
    </source>
</evidence>
<evidence type="ECO:0000256" key="6">
    <source>
        <dbReference type="ARBA" id="ARBA00022692"/>
    </source>
</evidence>
<evidence type="ECO:0000256" key="8">
    <source>
        <dbReference type="ARBA" id="ARBA00022989"/>
    </source>
</evidence>
<dbReference type="InParanoid" id="A0A1Y5SLY5"/>
<keyword evidence="8 11" id="KW-1133">Transmembrane helix</keyword>
<evidence type="ECO:0000256" key="3">
    <source>
        <dbReference type="ARBA" id="ARBA00022448"/>
    </source>
</evidence>
<protein>
    <submittedName>
        <fullName evidence="12">Zinc transport protein ZntB</fullName>
    </submittedName>
</protein>
<evidence type="ECO:0000313" key="12">
    <source>
        <dbReference type="EMBL" id="SLN43660.1"/>
    </source>
</evidence>
<dbReference type="Proteomes" id="UP000193200">
    <property type="component" value="Unassembled WGS sequence"/>
</dbReference>
<evidence type="ECO:0000256" key="2">
    <source>
        <dbReference type="ARBA" id="ARBA00009765"/>
    </source>
</evidence>
<dbReference type="InterPro" id="IPR002523">
    <property type="entry name" value="MgTranspt_CorA/ZnTranspt_ZntB"/>
</dbReference>
<dbReference type="PANTHER" id="PTHR46494:SF3">
    <property type="entry name" value="ZINC TRANSPORT PROTEIN ZNTB"/>
    <property type="match status" value="1"/>
</dbReference>
<accession>A0A1Y5SLY5</accession>
<dbReference type="GO" id="GO:0015087">
    <property type="term" value="F:cobalt ion transmembrane transporter activity"/>
    <property type="evidence" value="ECO:0007669"/>
    <property type="project" value="TreeGrafter"/>
</dbReference>
<keyword evidence="10 11" id="KW-0472">Membrane</keyword>
<evidence type="ECO:0000256" key="11">
    <source>
        <dbReference type="SAM" id="Phobius"/>
    </source>
</evidence>
<dbReference type="InterPro" id="IPR045863">
    <property type="entry name" value="CorA_TM1_TM2"/>
</dbReference>
<dbReference type="GO" id="GO:0000287">
    <property type="term" value="F:magnesium ion binding"/>
    <property type="evidence" value="ECO:0007669"/>
    <property type="project" value="TreeGrafter"/>
</dbReference>
<keyword evidence="7" id="KW-0862">Zinc</keyword>
<feature type="transmembrane region" description="Helical" evidence="11">
    <location>
        <begin position="302"/>
        <end position="322"/>
    </location>
</feature>
<evidence type="ECO:0000256" key="7">
    <source>
        <dbReference type="ARBA" id="ARBA00022833"/>
    </source>
</evidence>
<dbReference type="RefSeq" id="WP_085883055.1">
    <property type="nucleotide sequence ID" value="NZ_FWFR01000001.1"/>
</dbReference>
<dbReference type="CDD" id="cd12833">
    <property type="entry name" value="ZntB-like_1"/>
    <property type="match status" value="1"/>
</dbReference>
<evidence type="ECO:0000256" key="4">
    <source>
        <dbReference type="ARBA" id="ARBA00022475"/>
    </source>
</evidence>
<keyword evidence="3" id="KW-0813">Transport</keyword>
<dbReference type="SUPFAM" id="SSF143865">
    <property type="entry name" value="CorA soluble domain-like"/>
    <property type="match status" value="1"/>
</dbReference>
<gene>
    <name evidence="12" type="primary">zntB</name>
    <name evidence="12" type="ORF">OCH7691_01824</name>
</gene>
<sequence>MGDEQNMRRIFRFDGAGQGRPVTPEDVAARGPDGGWYWVHASRDATGLADWLHRDLGLPRPIIAALVAEETRPRCTAMGAGVLLILRGVNLNPGADPEDMVSLRLWIEKDRVISIRLRRLLAVAALTEEIEAGLLVRSPLDLIALLSDGLVDRMGPVLDGIDDRLDELEDRIIEDQGSDLRGELSHLRRQAIILRRYIAPQREALMQLLTYGSTNGTLVTEEGVRDRIRETADKVTRYTEDLDAARERAAVVHEELGNRLSERMNRNMYVLSLVAGLFLPLGFLTGLLGINVGGVPGVETPWAFTAVVVAMVVAGIVEIWLFKRLKWL</sequence>
<reference evidence="12 13" key="1">
    <citation type="submission" date="2017-03" db="EMBL/GenBank/DDBJ databases">
        <authorList>
            <person name="Afonso C.L."/>
            <person name="Miller P.J."/>
            <person name="Scott M.A."/>
            <person name="Spackman E."/>
            <person name="Goraichik I."/>
            <person name="Dimitrov K.M."/>
            <person name="Suarez D.L."/>
            <person name="Swayne D.E."/>
        </authorList>
    </citation>
    <scope>NUCLEOTIDE SEQUENCE [LARGE SCALE GENOMIC DNA]</scope>
    <source>
        <strain evidence="12 13">CECT 7691</strain>
    </source>
</reference>
<evidence type="ECO:0000256" key="10">
    <source>
        <dbReference type="ARBA" id="ARBA00023136"/>
    </source>
</evidence>
<feature type="transmembrane region" description="Helical" evidence="11">
    <location>
        <begin position="268"/>
        <end position="290"/>
    </location>
</feature>
<keyword evidence="5" id="KW-0997">Cell inner membrane</keyword>
<dbReference type="FunCoup" id="A0A1Y5SLY5">
    <property type="interactions" value="215"/>
</dbReference>
<dbReference type="SUPFAM" id="SSF144083">
    <property type="entry name" value="Magnesium transport protein CorA, transmembrane region"/>
    <property type="match status" value="1"/>
</dbReference>
<dbReference type="GO" id="GO:0050897">
    <property type="term" value="F:cobalt ion binding"/>
    <property type="evidence" value="ECO:0007669"/>
    <property type="project" value="TreeGrafter"/>
</dbReference>
<dbReference type="GO" id="GO:0005886">
    <property type="term" value="C:plasma membrane"/>
    <property type="evidence" value="ECO:0007669"/>
    <property type="project" value="UniProtKB-SubCell"/>
</dbReference>
<evidence type="ECO:0000256" key="5">
    <source>
        <dbReference type="ARBA" id="ARBA00022519"/>
    </source>
</evidence>